<evidence type="ECO:0000313" key="4">
    <source>
        <dbReference type="Proteomes" id="UP000191024"/>
    </source>
</evidence>
<dbReference type="AlphaFoldDB" id="A0A1G4KJR9"/>
<evidence type="ECO:0000313" key="3">
    <source>
        <dbReference type="EMBL" id="SCV04815.1"/>
    </source>
</evidence>
<name>A0A1G4KJR9_9SACH</name>
<feature type="transmembrane region" description="Helical" evidence="1">
    <location>
        <begin position="347"/>
        <end position="370"/>
    </location>
</feature>
<evidence type="ECO:0000259" key="2">
    <source>
        <dbReference type="SMART" id="SM00128"/>
    </source>
</evidence>
<dbReference type="SUPFAM" id="SSF56219">
    <property type="entry name" value="DNase I-like"/>
    <property type="match status" value="1"/>
</dbReference>
<dbReference type="PANTHER" id="PTHR11200">
    <property type="entry name" value="INOSITOL 5-PHOSPHATASE"/>
    <property type="match status" value="1"/>
</dbReference>
<accession>A0A1G4KJR9</accession>
<dbReference type="InterPro" id="IPR000300">
    <property type="entry name" value="IPPc"/>
</dbReference>
<protein>
    <submittedName>
        <fullName evidence="3">LAMI_0H19482g1_1</fullName>
    </submittedName>
</protein>
<dbReference type="GO" id="GO:0004439">
    <property type="term" value="F:phosphatidylinositol-4,5-bisphosphate 5-phosphatase activity"/>
    <property type="evidence" value="ECO:0007669"/>
    <property type="project" value="TreeGrafter"/>
</dbReference>
<keyword evidence="1" id="KW-0472">Membrane</keyword>
<dbReference type="Gene3D" id="3.60.10.10">
    <property type="entry name" value="Endonuclease/exonuclease/phosphatase"/>
    <property type="match status" value="1"/>
</dbReference>
<keyword evidence="4" id="KW-1185">Reference proteome</keyword>
<dbReference type="PANTHER" id="PTHR11200:SF275">
    <property type="entry name" value="LD06095P"/>
    <property type="match status" value="1"/>
</dbReference>
<reference evidence="4" key="1">
    <citation type="submission" date="2016-03" db="EMBL/GenBank/DDBJ databases">
        <authorList>
            <person name="Devillers H."/>
        </authorList>
    </citation>
    <scope>NUCLEOTIDE SEQUENCE [LARGE SCALE GENOMIC DNA]</scope>
</reference>
<dbReference type="EMBL" id="LT598468">
    <property type="protein sequence ID" value="SCV04815.1"/>
    <property type="molecule type" value="Genomic_DNA"/>
</dbReference>
<dbReference type="Proteomes" id="UP000191024">
    <property type="component" value="Chromosome H"/>
</dbReference>
<dbReference type="GO" id="GO:0046856">
    <property type="term" value="P:phosphatidylinositol dephosphorylation"/>
    <property type="evidence" value="ECO:0007669"/>
    <property type="project" value="InterPro"/>
</dbReference>
<dbReference type="OrthoDB" id="62798at2759"/>
<keyword evidence="1" id="KW-1133">Transmembrane helix</keyword>
<dbReference type="InterPro" id="IPR046985">
    <property type="entry name" value="IP5"/>
</dbReference>
<sequence>MPLSFDIFLSTFNCAKNLPFKDEERLEDLISTLIPCDTKHQVYVLGFQELVPIWQGSFPQLVEQVLSTVSRIAVGYLNESSAHTTYTSVYEKTCGAIGLIIIANSTLDIKNALGCSIGCGMFYSSLKGGAAAKFTVRDAGEEISDTFVIICAHMAANEGPFYTERRVSDFETICTSVREELGPFKANHVFFLGDLNFRASQLLMNDLESASLSERHQVFSRHDELSRLRREGRIFQGFEEGNVSFLPTYKLKRTTRDRIYDSRRSPSWCDRILFKKYENTFQVEIYDTYARSEILQLSDHLPVKLSINVPHIHEDNAPIEIFITPPFRKWTKIIGKLSDVVIGYSGWIYAITGPYPLLLSVIILILFLWLK</sequence>
<evidence type="ECO:0000256" key="1">
    <source>
        <dbReference type="SAM" id="Phobius"/>
    </source>
</evidence>
<dbReference type="Pfam" id="PF22669">
    <property type="entry name" value="Exo_endo_phos2"/>
    <property type="match status" value="1"/>
</dbReference>
<dbReference type="STRING" id="1230905.A0A1G4KJR9"/>
<proteinExistence type="predicted"/>
<organism evidence="3 4">
    <name type="scientific">Lachancea mirantina</name>
    <dbReference type="NCBI Taxonomy" id="1230905"/>
    <lineage>
        <taxon>Eukaryota</taxon>
        <taxon>Fungi</taxon>
        <taxon>Dikarya</taxon>
        <taxon>Ascomycota</taxon>
        <taxon>Saccharomycotina</taxon>
        <taxon>Saccharomycetes</taxon>
        <taxon>Saccharomycetales</taxon>
        <taxon>Saccharomycetaceae</taxon>
        <taxon>Lachancea</taxon>
    </lineage>
</organism>
<dbReference type="InterPro" id="IPR036691">
    <property type="entry name" value="Endo/exonu/phosph_ase_sf"/>
</dbReference>
<feature type="domain" description="Inositol polyphosphate-related phosphatase" evidence="2">
    <location>
        <begin position="3"/>
        <end position="315"/>
    </location>
</feature>
<gene>
    <name evidence="3" type="ORF">LAMI_0H19482G</name>
</gene>
<keyword evidence="1" id="KW-0812">Transmembrane</keyword>
<dbReference type="SMART" id="SM00128">
    <property type="entry name" value="IPPc"/>
    <property type="match status" value="1"/>
</dbReference>